<dbReference type="OrthoDB" id="550780at2759"/>
<dbReference type="STRING" id="888268.A0A1E5VT18"/>
<dbReference type="GO" id="GO:0000725">
    <property type="term" value="P:recombinational repair"/>
    <property type="evidence" value="ECO:0007669"/>
    <property type="project" value="InterPro"/>
</dbReference>
<feature type="region of interest" description="Disordered" evidence="1">
    <location>
        <begin position="308"/>
        <end position="332"/>
    </location>
</feature>
<organism evidence="3 4">
    <name type="scientific">Dichanthelium oligosanthes</name>
    <dbReference type="NCBI Taxonomy" id="888268"/>
    <lineage>
        <taxon>Eukaryota</taxon>
        <taxon>Viridiplantae</taxon>
        <taxon>Streptophyta</taxon>
        <taxon>Embryophyta</taxon>
        <taxon>Tracheophyta</taxon>
        <taxon>Spermatophyta</taxon>
        <taxon>Magnoliopsida</taxon>
        <taxon>Liliopsida</taxon>
        <taxon>Poales</taxon>
        <taxon>Poaceae</taxon>
        <taxon>PACMAD clade</taxon>
        <taxon>Panicoideae</taxon>
        <taxon>Panicodae</taxon>
        <taxon>Paniceae</taxon>
        <taxon>Dichantheliinae</taxon>
        <taxon>Dichanthelium</taxon>
    </lineage>
</organism>
<feature type="compositionally biased region" description="Polar residues" evidence="1">
    <location>
        <begin position="317"/>
        <end position="332"/>
    </location>
</feature>
<feature type="compositionally biased region" description="Polar residues" evidence="1">
    <location>
        <begin position="30"/>
        <end position="44"/>
    </location>
</feature>
<name>A0A1E5VT18_9POAL</name>
<dbReference type="AlphaFoldDB" id="A0A1E5VT18"/>
<comment type="caution">
    <text evidence="3">The sequence shown here is derived from an EMBL/GenBank/DDBJ whole genome shotgun (WGS) entry which is preliminary data.</text>
</comment>
<dbReference type="PANTHER" id="PTHR14523">
    <property type="entry name" value="UNCHARACTERIZED PROTEIN C17ORF53 HOMOLOG"/>
    <property type="match status" value="1"/>
</dbReference>
<keyword evidence="4" id="KW-1185">Reference proteome</keyword>
<feature type="compositionally biased region" description="Basic and acidic residues" evidence="1">
    <location>
        <begin position="350"/>
        <end position="362"/>
    </location>
</feature>
<gene>
    <name evidence="3" type="ORF">BAE44_0010708</name>
</gene>
<reference evidence="3 4" key="1">
    <citation type="submission" date="2016-09" db="EMBL/GenBank/DDBJ databases">
        <title>The draft genome of Dichanthelium oligosanthes: A C3 panicoid grass species.</title>
        <authorList>
            <person name="Studer A.J."/>
            <person name="Schnable J.C."/>
            <person name="Brutnell T.P."/>
        </authorList>
    </citation>
    <scope>NUCLEOTIDE SEQUENCE [LARGE SCALE GENOMIC DNA]</scope>
    <source>
        <strain evidence="4">cv. Kellogg 1175</strain>
        <tissue evidence="3">Leaf</tissue>
    </source>
</reference>
<dbReference type="InterPro" id="IPR058570">
    <property type="entry name" value="HROB_OB"/>
</dbReference>
<protein>
    <recommendedName>
        <fullName evidence="2">Homologous recombination OB-fold protein OB-fold domain-containing protein</fullName>
    </recommendedName>
</protein>
<dbReference type="PANTHER" id="PTHR14523:SF1">
    <property type="entry name" value="HOMOLOGOUS RECOMBINATION OB-FOLD PROTEIN"/>
    <property type="match status" value="1"/>
</dbReference>
<evidence type="ECO:0000313" key="4">
    <source>
        <dbReference type="Proteomes" id="UP000095767"/>
    </source>
</evidence>
<feature type="domain" description="Homologous recombination OB-fold protein OB-fold" evidence="2">
    <location>
        <begin position="133"/>
        <end position="212"/>
    </location>
</feature>
<dbReference type="InterPro" id="IPR028045">
    <property type="entry name" value="HROB"/>
</dbReference>
<feature type="region of interest" description="Disordered" evidence="1">
    <location>
        <begin position="1"/>
        <end position="61"/>
    </location>
</feature>
<accession>A0A1E5VT18</accession>
<dbReference type="Pfam" id="PF15072">
    <property type="entry name" value="HROB"/>
    <property type="match status" value="1"/>
</dbReference>
<evidence type="ECO:0000259" key="2">
    <source>
        <dbReference type="Pfam" id="PF15072"/>
    </source>
</evidence>
<dbReference type="Proteomes" id="UP000095767">
    <property type="component" value="Unassembled WGS sequence"/>
</dbReference>
<evidence type="ECO:0000313" key="3">
    <source>
        <dbReference type="EMBL" id="OEL28271.1"/>
    </source>
</evidence>
<sequence>MAQLQDPAAGWEALDVDDSDIRLDDPPSTSPLTRPCATSTSYSHSHQDKPPHTSHHRRVPGPAAAVPDVARLRSTAGSPLAALGRGHAKAPDADFLLPPWLRALQYLGKGLAWEQPGISVIKDNTKDKETVHRAPLVAGVLTSCKPNGLGDLLVTIKDPSGTIAAAVHKKILLEGNNGQDISVGCVIVLSKVAVFRPTRKACYLNITKVIKVFRKDCDAPSKQVVSSNTTERSEGSTNNIMMRLVDHERMMPNNKMTVTEVSLEHRGPPDSNNSTSAQGIFGRCLGNNQEGGLHMLVGDPRSKRTLNCSTGGHPRHQSLNIPNMASSQPSSCGSRVMFGDRYCTQAGDNENLRRPFDNDKMQHSSKKLKSDAGPPDGSSETAYSRIDTENNNVLERNMNIELDGMAEQRASIREPIEHQQRDFIAANAGSVQPTKEYATTINGSLLNPAVPGAAGAEWTDEQLLQLFDDY</sequence>
<dbReference type="EMBL" id="LWDX02030397">
    <property type="protein sequence ID" value="OEL28271.1"/>
    <property type="molecule type" value="Genomic_DNA"/>
</dbReference>
<feature type="region of interest" description="Disordered" evidence="1">
    <location>
        <begin position="347"/>
        <end position="386"/>
    </location>
</feature>
<proteinExistence type="predicted"/>
<evidence type="ECO:0000256" key="1">
    <source>
        <dbReference type="SAM" id="MobiDB-lite"/>
    </source>
</evidence>